<name>A0AAE8YVD7_9CAUD</name>
<keyword evidence="2" id="KW-1185">Reference proteome</keyword>
<organism evidence="1 2">
    <name type="scientific">Bacillus phage vB_BanS_Nate</name>
    <dbReference type="NCBI Taxonomy" id="2894788"/>
    <lineage>
        <taxon>Viruses</taxon>
        <taxon>Duplodnaviria</taxon>
        <taxon>Heunggongvirae</taxon>
        <taxon>Uroviricota</taxon>
        <taxon>Caudoviricetes</taxon>
        <taxon>Joanripponvirinae</taxon>
        <taxon>Natevirus</taxon>
        <taxon>Natevirus nate</taxon>
    </lineage>
</organism>
<gene>
    <name evidence="1" type="ORF">NATE_187</name>
</gene>
<proteinExistence type="predicted"/>
<evidence type="ECO:0000313" key="2">
    <source>
        <dbReference type="Proteomes" id="UP000827544"/>
    </source>
</evidence>
<dbReference type="EMBL" id="OK499992">
    <property type="protein sequence ID" value="UGO51040.1"/>
    <property type="molecule type" value="Genomic_DNA"/>
</dbReference>
<evidence type="ECO:0000313" key="1">
    <source>
        <dbReference type="EMBL" id="UGO51040.1"/>
    </source>
</evidence>
<accession>A0AAE8YVD7</accession>
<protein>
    <submittedName>
        <fullName evidence="1">Transposase</fullName>
    </submittedName>
</protein>
<dbReference type="Proteomes" id="UP000827544">
    <property type="component" value="Segment"/>
</dbReference>
<sequence>MKLRQKIINAYAEGSSISYIAECFDITQDEVLNDLREFKKDSVYKRTFTDEFKMMIAERDMRKVTRTSISEELKLNVATVKRACEQFGNALKEIASNDNVYTIVDGVHNLNTCPSCDNHKVNKIESVSDGINTDGIYCMECGDEHFLMHKYKEEEVEEKQENGKIEKVKKKVAIDDTLYVYRVNFEYYEE</sequence>
<reference evidence="1" key="1">
    <citation type="submission" date="2021-10" db="EMBL/GenBank/DDBJ databases">
        <authorList>
            <person name="Lavering E.D."/>
            <person name="James R."/>
            <person name="Fairholm J.D."/>
            <person name="Ogilvie B.H."/>
            <person name="Thurgood T.L."/>
            <person name="Robison R.A."/>
            <person name="Grose J.H."/>
        </authorList>
    </citation>
    <scope>NUCLEOTIDE SEQUENCE</scope>
</reference>